<dbReference type="Pfam" id="PF18306">
    <property type="entry name" value="LDcluster4"/>
    <property type="match status" value="1"/>
</dbReference>
<dbReference type="EMBL" id="LAZR01018448">
    <property type="protein sequence ID" value="KKL96375.1"/>
    <property type="molecule type" value="Genomic_DNA"/>
</dbReference>
<keyword evidence="1" id="KW-0175">Coiled coil</keyword>
<comment type="caution">
    <text evidence="2">The sequence shown here is derived from an EMBL/GenBank/DDBJ whole genome shotgun (WGS) entry which is preliminary data.</text>
</comment>
<evidence type="ECO:0000256" key="1">
    <source>
        <dbReference type="SAM" id="Coils"/>
    </source>
</evidence>
<dbReference type="InterPro" id="IPR041164">
    <property type="entry name" value="LDcluster4"/>
</dbReference>
<evidence type="ECO:0000313" key="2">
    <source>
        <dbReference type="EMBL" id="KKL96375.1"/>
    </source>
</evidence>
<dbReference type="Gene3D" id="3.40.50.150">
    <property type="entry name" value="Vaccinia Virus protein VP39"/>
    <property type="match status" value="1"/>
</dbReference>
<dbReference type="GO" id="GO:0005829">
    <property type="term" value="C:cytosol"/>
    <property type="evidence" value="ECO:0007669"/>
    <property type="project" value="TreeGrafter"/>
</dbReference>
<dbReference type="PANTHER" id="PTHR43393">
    <property type="entry name" value="CYTOKININ RIBOSIDE 5'-MONOPHOSPHATE PHOSPHORIBOHYDROLASE"/>
    <property type="match status" value="1"/>
</dbReference>
<dbReference type="SUPFAM" id="SSF53335">
    <property type="entry name" value="S-adenosyl-L-methionine-dependent methyltransferases"/>
    <property type="match status" value="1"/>
</dbReference>
<dbReference type="SUPFAM" id="SSF102405">
    <property type="entry name" value="MCP/YpsA-like"/>
    <property type="match status" value="1"/>
</dbReference>
<reference evidence="2" key="1">
    <citation type="journal article" date="2015" name="Nature">
        <title>Complex archaea that bridge the gap between prokaryotes and eukaryotes.</title>
        <authorList>
            <person name="Spang A."/>
            <person name="Saw J.H."/>
            <person name="Jorgensen S.L."/>
            <person name="Zaremba-Niedzwiedzka K."/>
            <person name="Martijn J."/>
            <person name="Lind A.E."/>
            <person name="van Eijk R."/>
            <person name="Schleper C."/>
            <person name="Guy L."/>
            <person name="Ettema T.J."/>
        </authorList>
    </citation>
    <scope>NUCLEOTIDE SEQUENCE</scope>
</reference>
<dbReference type="PANTHER" id="PTHR43393:SF3">
    <property type="entry name" value="LYSINE DECARBOXYLASE-LIKE PROTEIN"/>
    <property type="match status" value="1"/>
</dbReference>
<sequence>MTLEKIVGVIGDANLNKDEIKWKCAFEVGILLIDNEYRLVNGGMGGVMEASILGAKSSVKYKEGMTIGVLPGYNKTSSNSLADIIVPTGLGLARNVVLVSMCDAIIAIGGGSGTLSEIALAWQMKKMIIAIDFDGWSGNLKSLRLDKRRADKIFEAENATSAIEILKENIDKYKNRFDGVKKARLGVKNAKNLIIQKFDPKGSLIILGKGAKGYVFKDDRTVYKIFNNDISLLNQYWRLIALSEDVKNSIVNYLTKFNVYYEKNLLIITYDHFTSTPFKGGYEADLILLAKELKKVGWVFTDFQPKNIRINKETELPTIIDIGDSFEPYSSILFRKMCRKIFVSSLVGKFDNIKSVLTETNSNEKFLGLREYGYNPDTVKKNFDLFFEKITILDKKDVLNPLLLKIIQETSDIHTLFDYGSGSGDMASSIKKLGIKVIAYDPDISLYEKYKNTYYRGIEFISKDSMKDLLKSGEKFDCVLLSLVLCHPLHPDEIERNSIIENIFNDITSLSSNYILIAICNPLYTIKLESTLQRKKLLHNFDYFNENKIEKLVKSSKRIRFDYHRPISYYEKLFQAHNIKILHIEQTLGENLDNPNFFYSDFLIFLLEVD</sequence>
<dbReference type="InterPro" id="IPR029063">
    <property type="entry name" value="SAM-dependent_MTases_sf"/>
</dbReference>
<organism evidence="2">
    <name type="scientific">marine sediment metagenome</name>
    <dbReference type="NCBI Taxonomy" id="412755"/>
    <lineage>
        <taxon>unclassified sequences</taxon>
        <taxon>metagenomes</taxon>
        <taxon>ecological metagenomes</taxon>
    </lineage>
</organism>
<dbReference type="InterPro" id="IPR052341">
    <property type="entry name" value="LOG_family_nucleotidases"/>
</dbReference>
<dbReference type="Gene3D" id="3.40.50.450">
    <property type="match status" value="1"/>
</dbReference>
<protein>
    <recommendedName>
        <fullName evidence="3">TIGR00725 family protein</fullName>
    </recommendedName>
</protein>
<dbReference type="AlphaFoldDB" id="A0A0F9IRM3"/>
<feature type="coiled-coil region" evidence="1">
    <location>
        <begin position="156"/>
        <end position="183"/>
    </location>
</feature>
<dbReference type="InterPro" id="IPR005268">
    <property type="entry name" value="CHP00725"/>
</dbReference>
<dbReference type="NCBIfam" id="TIGR00725">
    <property type="entry name" value="TIGR00725 family protein"/>
    <property type="match status" value="1"/>
</dbReference>
<name>A0A0F9IRM3_9ZZZZ</name>
<proteinExistence type="predicted"/>
<evidence type="ECO:0008006" key="3">
    <source>
        <dbReference type="Google" id="ProtNLM"/>
    </source>
</evidence>
<accession>A0A0F9IRM3</accession>
<gene>
    <name evidence="2" type="ORF">LCGC14_1845110</name>
</gene>
<dbReference type="CDD" id="cd02440">
    <property type="entry name" value="AdoMet_MTases"/>
    <property type="match status" value="1"/>
</dbReference>